<organism evidence="5 6">
    <name type="scientific">Salmonella phage vB_SpuP_Spp16</name>
    <dbReference type="NCBI Taxonomy" id="2081603"/>
    <lineage>
        <taxon>Viruses</taxon>
        <taxon>Duplodnaviria</taxon>
        <taxon>Heunggongvirae</taxon>
        <taxon>Uroviricota</taxon>
        <taxon>Caudoviricetes</taxon>
        <taxon>Autographivirales</taxon>
        <taxon>Autonotataviridae</taxon>
        <taxon>Melnykvirinae</taxon>
        <taxon>Panjvirus</taxon>
        <taxon>Panjvirus Spp16</taxon>
    </lineage>
</organism>
<dbReference type="GO" id="GO:0006261">
    <property type="term" value="P:DNA-templated DNA replication"/>
    <property type="evidence" value="ECO:0007669"/>
    <property type="project" value="InterPro"/>
</dbReference>
<evidence type="ECO:0000313" key="5">
    <source>
        <dbReference type="EMBL" id="AVI05039.1"/>
    </source>
</evidence>
<sequence length="824" mass="94355">MKVLVIDLETENNPYYGSVASPHCPINYIVEYAYRVIEIGKGPVVYNTLESYRYNSLEDFTDNFKGFNFDGVDMVVAHNFSYEASWFMKYDFDNFCNFIKRGGRIYCTQLAHYLLSNQTDIYPALNEIAPLYGGTPKVDAVKALWEAGHKTSEIDPALLHEYLCSDHGDIDNTVKVFLGTWEQLRKRKMLTMALIRMDALLFSAFCMFFGMKVDMERAEELKRLNEERLVELEKVVTSLLPDDMPELARQQFKGTRYQLSALIFGGVMKYDAKVPRTDSDGNLIYKKEEGPYFKSIKGALPTSQCVFDEEAGGLWYNEELKEHQARYVSGKNKGLPKFDKYDTDEVDTKNGTLLYEFKPLISDEVYEKLRPEIEGSWAGKQKLADGSPVISTSGDVLEVLAAHNVKGAKELMLIVKIDKDLSSFYEKIEYNKDGSIKKVSGNLQYVDEDGFIHHELNHTSTATGRLSSSKPNMQNQPRADEVKDGDFKSRVKEIFVSRFGTDGGILQMDYSALETVGLQVFSRDSNLKSALLEGKDMHSIRLASMEGLDYDYVVARTKDEHHPDHAEWDVKRTEVKPVAFQYQYGATAYGMAMSTGKSKEFCQAFIDAEKEAFPEVEDWFENTVYKTVYESADTNKPIRMELDDGRYFLVRKGIYQSIEGTCYQFTEQTKEAYNYVTRQRETVKEFRIPQMRNYPIQGGSGFFVQLGCGLLIRHFVSVDFLGMKCLPVNTVHDANYFDCHKDVVYEAAYQVEAIMSCIPEVVNSIWPEFKIEVPFPVAGGFGKNMAEEHKVYGDTKEEKEEYIRKRTEFKRKFLASKGLQCMFE</sequence>
<dbReference type="EMBL" id="MG878892">
    <property type="protein sequence ID" value="AVI05039.1"/>
    <property type="molecule type" value="Genomic_DNA"/>
</dbReference>
<keyword evidence="2" id="KW-1194">Viral DNA replication</keyword>
<dbReference type="GO" id="GO:0006302">
    <property type="term" value="P:double-strand break repair"/>
    <property type="evidence" value="ECO:0007669"/>
    <property type="project" value="TreeGrafter"/>
</dbReference>
<dbReference type="GO" id="GO:0003677">
    <property type="term" value="F:DNA binding"/>
    <property type="evidence" value="ECO:0007669"/>
    <property type="project" value="InterPro"/>
</dbReference>
<feature type="domain" description="DNA-directed DNA polymerase family A palm" evidence="4">
    <location>
        <begin position="488"/>
        <end position="743"/>
    </location>
</feature>
<proteinExistence type="predicted"/>
<feature type="region of interest" description="Disordered" evidence="3">
    <location>
        <begin position="460"/>
        <end position="483"/>
    </location>
</feature>
<dbReference type="InterPro" id="IPR001098">
    <property type="entry name" value="DNA-dir_DNA_pol_A_palm_dom"/>
</dbReference>
<dbReference type="GO" id="GO:0039693">
    <property type="term" value="P:viral DNA genome replication"/>
    <property type="evidence" value="ECO:0007669"/>
    <property type="project" value="UniProtKB-KW"/>
</dbReference>
<evidence type="ECO:0000256" key="1">
    <source>
        <dbReference type="ARBA" id="ARBA00022705"/>
    </source>
</evidence>
<accession>A0A2P9JZS4</accession>
<name>A0A2P9JZS4_9CAUD</name>
<feature type="compositionally biased region" description="Polar residues" evidence="3">
    <location>
        <begin position="460"/>
        <end position="477"/>
    </location>
</feature>
<protein>
    <submittedName>
        <fullName evidence="5">DNA polymerase I</fullName>
    </submittedName>
</protein>
<dbReference type="RefSeq" id="YP_009799345.1">
    <property type="nucleotide sequence ID" value="NC_047941.1"/>
</dbReference>
<keyword evidence="6" id="KW-1185">Reference proteome</keyword>
<dbReference type="GeneID" id="54989830"/>
<dbReference type="InterPro" id="IPR002298">
    <property type="entry name" value="DNA_polymerase_A"/>
</dbReference>
<dbReference type="Pfam" id="PF00476">
    <property type="entry name" value="DNA_pol_A"/>
    <property type="match status" value="1"/>
</dbReference>
<dbReference type="SUPFAM" id="SSF56672">
    <property type="entry name" value="DNA/RNA polymerases"/>
    <property type="match status" value="1"/>
</dbReference>
<dbReference type="Proteomes" id="UP000241381">
    <property type="component" value="Segment"/>
</dbReference>
<evidence type="ECO:0000256" key="3">
    <source>
        <dbReference type="SAM" id="MobiDB-lite"/>
    </source>
</evidence>
<dbReference type="Gene3D" id="3.30.420.10">
    <property type="entry name" value="Ribonuclease H-like superfamily/Ribonuclease H"/>
    <property type="match status" value="1"/>
</dbReference>
<dbReference type="GO" id="GO:0003887">
    <property type="term" value="F:DNA-directed DNA polymerase activity"/>
    <property type="evidence" value="ECO:0007669"/>
    <property type="project" value="InterPro"/>
</dbReference>
<dbReference type="InterPro" id="IPR036397">
    <property type="entry name" value="RNaseH_sf"/>
</dbReference>
<keyword evidence="1" id="KW-0235">DNA replication</keyword>
<dbReference type="PANTHER" id="PTHR10133:SF27">
    <property type="entry name" value="DNA POLYMERASE NU"/>
    <property type="match status" value="1"/>
</dbReference>
<reference evidence="5" key="1">
    <citation type="submission" date="2018-01" db="EMBL/GenBank/DDBJ databases">
        <title>Complete genome sequence analysis of a novel Salmonella phage Spp16.</title>
        <authorList>
            <person name="Zhao F."/>
            <person name="Sun H."/>
            <person name="Ren H."/>
            <person name="Tong Y."/>
        </authorList>
    </citation>
    <scope>NUCLEOTIDE SEQUENCE [LARGE SCALE GENOMIC DNA]</scope>
</reference>
<dbReference type="KEGG" id="vg:54989830"/>
<dbReference type="Gene3D" id="3.30.70.370">
    <property type="match status" value="1"/>
</dbReference>
<evidence type="ECO:0000259" key="4">
    <source>
        <dbReference type="SMART" id="SM00482"/>
    </source>
</evidence>
<dbReference type="SMART" id="SM00482">
    <property type="entry name" value="POLAc"/>
    <property type="match status" value="1"/>
</dbReference>
<dbReference type="InterPro" id="IPR043502">
    <property type="entry name" value="DNA/RNA_pol_sf"/>
</dbReference>
<dbReference type="Gene3D" id="1.10.150.20">
    <property type="entry name" value="5' to 3' exonuclease, C-terminal subdomain"/>
    <property type="match status" value="1"/>
</dbReference>
<evidence type="ECO:0000313" key="6">
    <source>
        <dbReference type="Proteomes" id="UP000241381"/>
    </source>
</evidence>
<dbReference type="PANTHER" id="PTHR10133">
    <property type="entry name" value="DNA POLYMERASE I"/>
    <property type="match status" value="1"/>
</dbReference>
<dbReference type="PRINTS" id="PR00868">
    <property type="entry name" value="DNAPOLI"/>
</dbReference>
<evidence type="ECO:0000256" key="2">
    <source>
        <dbReference type="ARBA" id="ARBA00023109"/>
    </source>
</evidence>